<feature type="region of interest" description="Disordered" evidence="1">
    <location>
        <begin position="111"/>
        <end position="136"/>
    </location>
</feature>
<dbReference type="Proteomes" id="UP000310541">
    <property type="component" value="Unassembled WGS sequence"/>
</dbReference>
<feature type="compositionally biased region" description="Polar residues" evidence="1">
    <location>
        <begin position="242"/>
        <end position="260"/>
    </location>
</feature>
<proteinExistence type="predicted"/>
<dbReference type="AlphaFoldDB" id="A0A4U1MH63"/>
<dbReference type="EMBL" id="SWFM01000003">
    <property type="protein sequence ID" value="TKD70303.1"/>
    <property type="molecule type" value="Genomic_DNA"/>
</dbReference>
<name>A0A4U1MH63_9BACL</name>
<gene>
    <name evidence="3" type="ORF">FBF83_13790</name>
</gene>
<reference evidence="3 4" key="1">
    <citation type="submission" date="2019-04" db="EMBL/GenBank/DDBJ databases">
        <title>Genome sequence of Bacillus hwajinpoensis strain Y2.</title>
        <authorList>
            <person name="Fair J.L."/>
            <person name="Maclea K.S."/>
        </authorList>
    </citation>
    <scope>NUCLEOTIDE SEQUENCE [LARGE SCALE GENOMIC DNA]</scope>
    <source>
        <strain evidence="3 4">Y2</strain>
    </source>
</reference>
<evidence type="ECO:0000313" key="3">
    <source>
        <dbReference type="EMBL" id="TKD70303.1"/>
    </source>
</evidence>
<accession>A0A4U1MH63</accession>
<dbReference type="RefSeq" id="WP_136947708.1">
    <property type="nucleotide sequence ID" value="NZ_SWFM01000003.1"/>
</dbReference>
<sequence length="456" mass="52713">MQYVLALIGGGLLLLILTLVPMGLSIVQKTLVAGMASALSILLLVFKVIYPLPLAIILVLLCASILMYVIWKKANVLFVNVADEMGVAMHIENEPVSEKKESFRNKLIKEREEYDDNSSNRETDESEEVMQEEEEKYFDDEMNHELLLKLEEIEDHEELKAADAKPVLEEVDSAEEFNLDEHLNLYTADQNDEEESSEELIELEEIEEIDFSARMETVYEENDEEEELESFFDDFIREAEQEQLQQKSETETAGTATSLLEQEGDHSSSEQNENQFENRLEEIEDLNDRVPILFEVEKNGEVKQIESEDTLKPEEDESLILEDALNEMLETTNEIEQVGNETEFPVETKTEEVAVDQSSEKVATQMLSLLHEQARNYKEIGYVSEYEKMVDQLLTSNLDDVMYFSIAAEYRSHLIESGQWAKVEKLLSEMEDRCKYPLLLEEIRYLQSMIKNKMMK</sequence>
<protein>
    <submittedName>
        <fullName evidence="3">Uncharacterized protein</fullName>
    </submittedName>
</protein>
<feature type="compositionally biased region" description="Basic and acidic residues" evidence="1">
    <location>
        <begin position="111"/>
        <end position="123"/>
    </location>
</feature>
<feature type="region of interest" description="Disordered" evidence="1">
    <location>
        <begin position="242"/>
        <end position="275"/>
    </location>
</feature>
<keyword evidence="2" id="KW-0812">Transmembrane</keyword>
<organism evidence="3 4">
    <name type="scientific">Guptibacillus hwajinpoensis</name>
    <dbReference type="NCBI Taxonomy" id="208199"/>
    <lineage>
        <taxon>Bacteria</taxon>
        <taxon>Bacillati</taxon>
        <taxon>Bacillota</taxon>
        <taxon>Bacilli</taxon>
        <taxon>Bacillales</taxon>
        <taxon>Guptibacillaceae</taxon>
        <taxon>Guptibacillus</taxon>
    </lineage>
</organism>
<evidence type="ECO:0000256" key="2">
    <source>
        <dbReference type="SAM" id="Phobius"/>
    </source>
</evidence>
<feature type="compositionally biased region" description="Acidic residues" evidence="1">
    <location>
        <begin position="124"/>
        <end position="136"/>
    </location>
</feature>
<comment type="caution">
    <text evidence="3">The sequence shown here is derived from an EMBL/GenBank/DDBJ whole genome shotgun (WGS) entry which is preliminary data.</text>
</comment>
<keyword evidence="2" id="KW-1133">Transmembrane helix</keyword>
<feature type="transmembrane region" description="Helical" evidence="2">
    <location>
        <begin position="48"/>
        <end position="71"/>
    </location>
</feature>
<evidence type="ECO:0000256" key="1">
    <source>
        <dbReference type="SAM" id="MobiDB-lite"/>
    </source>
</evidence>
<evidence type="ECO:0000313" key="4">
    <source>
        <dbReference type="Proteomes" id="UP000310541"/>
    </source>
</evidence>
<keyword evidence="2" id="KW-0472">Membrane</keyword>